<sequence length="61" mass="6888">MKTYVILFSPLADKQAELSPGHQTQVIRQVEQSLPEKMYCDGSWTADQSLGKLKCSNINYP</sequence>
<evidence type="ECO:0000313" key="1">
    <source>
        <dbReference type="EMBL" id="MEA5606709.1"/>
    </source>
</evidence>
<organism evidence="1 2">
    <name type="scientific">Nodularia spumigena UHCC 0060</name>
    <dbReference type="NCBI Taxonomy" id="3110300"/>
    <lineage>
        <taxon>Bacteria</taxon>
        <taxon>Bacillati</taxon>
        <taxon>Cyanobacteriota</taxon>
        <taxon>Cyanophyceae</taxon>
        <taxon>Nostocales</taxon>
        <taxon>Nodulariaceae</taxon>
        <taxon>Nodularia</taxon>
    </lineage>
</organism>
<evidence type="ECO:0000313" key="2">
    <source>
        <dbReference type="Proteomes" id="UP001303285"/>
    </source>
</evidence>
<proteinExistence type="predicted"/>
<reference evidence="1 2" key="1">
    <citation type="submission" date="2023-12" db="EMBL/GenBank/DDBJ databases">
        <title>Baltic Sea Cyanobacteria.</title>
        <authorList>
            <person name="Delbaje E."/>
            <person name="Fewer D.P."/>
            <person name="Shishido T.K."/>
        </authorList>
    </citation>
    <scope>NUCLEOTIDE SEQUENCE [LARGE SCALE GENOMIC DNA]</scope>
    <source>
        <strain evidence="1 2">UHCC 0060</strain>
    </source>
</reference>
<keyword evidence="2" id="KW-1185">Reference proteome</keyword>
<dbReference type="EMBL" id="JAYGHK010000003">
    <property type="protein sequence ID" value="MEA5606709.1"/>
    <property type="molecule type" value="Genomic_DNA"/>
</dbReference>
<accession>A0ABU5UKD1</accession>
<dbReference type="GeneID" id="78017626"/>
<name>A0ABU5UKD1_NODSP</name>
<protein>
    <submittedName>
        <fullName evidence="1">Uncharacterized protein</fullName>
    </submittedName>
</protein>
<comment type="caution">
    <text evidence="1">The sequence shown here is derived from an EMBL/GenBank/DDBJ whole genome shotgun (WGS) entry which is preliminary data.</text>
</comment>
<dbReference type="RefSeq" id="WP_006197727.1">
    <property type="nucleotide sequence ID" value="NZ_JAYGHK010000003.1"/>
</dbReference>
<dbReference type="Proteomes" id="UP001303285">
    <property type="component" value="Unassembled WGS sequence"/>
</dbReference>
<gene>
    <name evidence="1" type="ORF">VB695_01155</name>
</gene>